<accession>A0A8T0V5R7</accession>
<gene>
    <name evidence="2" type="ORF">PVAP13_3KG089981</name>
</gene>
<feature type="region of interest" description="Disordered" evidence="1">
    <location>
        <begin position="13"/>
        <end position="53"/>
    </location>
</feature>
<feature type="region of interest" description="Disordered" evidence="1">
    <location>
        <begin position="105"/>
        <end position="143"/>
    </location>
</feature>
<proteinExistence type="predicted"/>
<dbReference type="Proteomes" id="UP000823388">
    <property type="component" value="Chromosome 3K"/>
</dbReference>
<evidence type="ECO:0000313" key="3">
    <source>
        <dbReference type="Proteomes" id="UP000823388"/>
    </source>
</evidence>
<keyword evidence="3" id="KW-1185">Reference proteome</keyword>
<feature type="compositionally biased region" description="Pro residues" evidence="1">
    <location>
        <begin position="18"/>
        <end position="28"/>
    </location>
</feature>
<organism evidence="2 3">
    <name type="scientific">Panicum virgatum</name>
    <name type="common">Blackwell switchgrass</name>
    <dbReference type="NCBI Taxonomy" id="38727"/>
    <lineage>
        <taxon>Eukaryota</taxon>
        <taxon>Viridiplantae</taxon>
        <taxon>Streptophyta</taxon>
        <taxon>Embryophyta</taxon>
        <taxon>Tracheophyta</taxon>
        <taxon>Spermatophyta</taxon>
        <taxon>Magnoliopsida</taxon>
        <taxon>Liliopsida</taxon>
        <taxon>Poales</taxon>
        <taxon>Poaceae</taxon>
        <taxon>PACMAD clade</taxon>
        <taxon>Panicoideae</taxon>
        <taxon>Panicodae</taxon>
        <taxon>Paniceae</taxon>
        <taxon>Panicinae</taxon>
        <taxon>Panicum</taxon>
        <taxon>Panicum sect. Hiantes</taxon>
    </lineage>
</organism>
<comment type="caution">
    <text evidence="2">The sequence shown here is derived from an EMBL/GenBank/DDBJ whole genome shotgun (WGS) entry which is preliminary data.</text>
</comment>
<dbReference type="EMBL" id="CM029041">
    <property type="protein sequence ID" value="KAG2628213.1"/>
    <property type="molecule type" value="Genomic_DNA"/>
</dbReference>
<protein>
    <submittedName>
        <fullName evidence="2">Uncharacterized protein</fullName>
    </submittedName>
</protein>
<dbReference type="AlphaFoldDB" id="A0A8T0V5R7"/>
<evidence type="ECO:0000256" key="1">
    <source>
        <dbReference type="SAM" id="MobiDB-lite"/>
    </source>
</evidence>
<feature type="compositionally biased region" description="Basic residues" evidence="1">
    <location>
        <begin position="113"/>
        <end position="124"/>
    </location>
</feature>
<evidence type="ECO:0000313" key="2">
    <source>
        <dbReference type="EMBL" id="KAG2628213.1"/>
    </source>
</evidence>
<reference evidence="2" key="1">
    <citation type="submission" date="2020-05" db="EMBL/GenBank/DDBJ databases">
        <title>WGS assembly of Panicum virgatum.</title>
        <authorList>
            <person name="Lovell J.T."/>
            <person name="Jenkins J."/>
            <person name="Shu S."/>
            <person name="Juenger T.E."/>
            <person name="Schmutz J."/>
        </authorList>
    </citation>
    <scope>NUCLEOTIDE SEQUENCE</scope>
    <source>
        <strain evidence="2">AP13</strain>
    </source>
</reference>
<name>A0A8T0V5R7_PANVG</name>
<sequence length="143" mass="15450">MRSRCFISFCMHHRPLRSNPPPPPPPPPPRRDPLAAPSHPEPPSLRASWRTRDRAARARACALRCARAEQGGTGAASPSARIGRRAGLPRWRDLLPLRGAACREAPRPAAGRHAGHAAVPRRRGAPRECRRAAPGHAAAVPLP</sequence>